<keyword evidence="11" id="KW-0449">Lipoprotein</keyword>
<dbReference type="UniPathway" id="UPA00666"/>
<dbReference type="Gene3D" id="3.60.110.10">
    <property type="entry name" value="Carbon-nitrogen hydrolase"/>
    <property type="match status" value="1"/>
</dbReference>
<evidence type="ECO:0000256" key="9">
    <source>
        <dbReference type="HAMAP-Rule" id="MF_01148"/>
    </source>
</evidence>
<evidence type="ECO:0000256" key="1">
    <source>
        <dbReference type="ARBA" id="ARBA00004651"/>
    </source>
</evidence>
<dbReference type="InterPro" id="IPR004563">
    <property type="entry name" value="Apolipo_AcylTrfase"/>
</dbReference>
<evidence type="ECO:0000256" key="3">
    <source>
        <dbReference type="ARBA" id="ARBA00022475"/>
    </source>
</evidence>
<dbReference type="HAMAP" id="MF_01148">
    <property type="entry name" value="Lnt"/>
    <property type="match status" value="1"/>
</dbReference>
<dbReference type="GO" id="GO:0016410">
    <property type="term" value="F:N-acyltransferase activity"/>
    <property type="evidence" value="ECO:0007669"/>
    <property type="project" value="UniProtKB-UniRule"/>
</dbReference>
<feature type="transmembrane region" description="Helical" evidence="9">
    <location>
        <begin position="59"/>
        <end position="79"/>
    </location>
</feature>
<evidence type="ECO:0000259" key="10">
    <source>
        <dbReference type="PROSITE" id="PS50263"/>
    </source>
</evidence>
<feature type="transmembrane region" description="Helical" evidence="9">
    <location>
        <begin position="193"/>
        <end position="212"/>
    </location>
</feature>
<feature type="transmembrane region" description="Helical" evidence="9">
    <location>
        <begin position="126"/>
        <end position="152"/>
    </location>
</feature>
<dbReference type="Pfam" id="PF00795">
    <property type="entry name" value="CN_hydrolase"/>
    <property type="match status" value="1"/>
</dbReference>
<dbReference type="RefSeq" id="WP_089230899.1">
    <property type="nucleotide sequence ID" value="NZ_FZOY01000001.1"/>
</dbReference>
<feature type="transmembrane region" description="Helical" evidence="9">
    <location>
        <begin position="91"/>
        <end position="114"/>
    </location>
</feature>
<dbReference type="NCBIfam" id="TIGR00546">
    <property type="entry name" value="lnt"/>
    <property type="match status" value="1"/>
</dbReference>
<keyword evidence="6 9" id="KW-1133">Transmembrane helix</keyword>
<feature type="transmembrane region" description="Helical" evidence="9">
    <location>
        <begin position="36"/>
        <end position="52"/>
    </location>
</feature>
<comment type="catalytic activity">
    <reaction evidence="9">
        <text>N-terminal S-1,2-diacyl-sn-glyceryl-L-cysteinyl-[lipoprotein] + a glycerophospholipid = N-acyl-S-1,2-diacyl-sn-glyceryl-L-cysteinyl-[lipoprotein] + a 2-acyl-sn-glycero-3-phospholipid + H(+)</text>
        <dbReference type="Rhea" id="RHEA:48228"/>
        <dbReference type="Rhea" id="RHEA-COMP:14681"/>
        <dbReference type="Rhea" id="RHEA-COMP:14684"/>
        <dbReference type="ChEBI" id="CHEBI:15378"/>
        <dbReference type="ChEBI" id="CHEBI:136912"/>
        <dbReference type="ChEBI" id="CHEBI:140656"/>
        <dbReference type="ChEBI" id="CHEBI:140657"/>
        <dbReference type="ChEBI" id="CHEBI:140660"/>
        <dbReference type="EC" id="2.3.1.269"/>
    </reaction>
</comment>
<keyword evidence="7 9" id="KW-0472">Membrane</keyword>
<dbReference type="InterPro" id="IPR045378">
    <property type="entry name" value="LNT_N"/>
</dbReference>
<reference evidence="11 12" key="1">
    <citation type="submission" date="2017-06" db="EMBL/GenBank/DDBJ databases">
        <authorList>
            <person name="Kim H.J."/>
            <person name="Triplett B.A."/>
        </authorList>
    </citation>
    <scope>NUCLEOTIDE SEQUENCE [LARGE SCALE GENOMIC DNA]</scope>
    <source>
        <strain evidence="11 12">DSM 29339</strain>
    </source>
</reference>
<dbReference type="Pfam" id="PF20154">
    <property type="entry name" value="LNT_N"/>
    <property type="match status" value="1"/>
</dbReference>
<evidence type="ECO:0000256" key="7">
    <source>
        <dbReference type="ARBA" id="ARBA00023136"/>
    </source>
</evidence>
<dbReference type="PANTHER" id="PTHR38686:SF1">
    <property type="entry name" value="APOLIPOPROTEIN N-ACYLTRANSFERASE"/>
    <property type="match status" value="1"/>
</dbReference>
<comment type="function">
    <text evidence="9">Catalyzes the phospholipid dependent N-acylation of the N-terminal cysteine of apolipoprotein, the last step in lipoprotein maturation.</text>
</comment>
<comment type="similarity">
    <text evidence="2 9">Belongs to the CN hydrolase family. Apolipoprotein N-acyltransferase subfamily.</text>
</comment>
<keyword evidence="4 9" id="KW-0808">Transferase</keyword>
<dbReference type="GO" id="GO:0042158">
    <property type="term" value="P:lipoprotein biosynthetic process"/>
    <property type="evidence" value="ECO:0007669"/>
    <property type="project" value="UniProtKB-UniRule"/>
</dbReference>
<dbReference type="CDD" id="cd07571">
    <property type="entry name" value="ALP_N-acyl_transferase"/>
    <property type="match status" value="1"/>
</dbReference>
<dbReference type="EC" id="2.3.1.269" evidence="9"/>
<name>A0A239CR89_9RHOB</name>
<keyword evidence="3 9" id="KW-1003">Cell membrane</keyword>
<feature type="domain" description="CN hydrolase" evidence="10">
    <location>
        <begin position="231"/>
        <end position="478"/>
    </location>
</feature>
<keyword evidence="8 9" id="KW-0012">Acyltransferase</keyword>
<dbReference type="Proteomes" id="UP000198426">
    <property type="component" value="Unassembled WGS sequence"/>
</dbReference>
<comment type="pathway">
    <text evidence="9">Protein modification; lipoprotein biosynthesis (N-acyl transfer).</text>
</comment>
<dbReference type="InterPro" id="IPR036526">
    <property type="entry name" value="C-N_Hydrolase_sf"/>
</dbReference>
<comment type="subcellular location">
    <subcellularLocation>
        <location evidence="1 9">Cell membrane</location>
        <topology evidence="1 9">Multi-pass membrane protein</topology>
    </subcellularLocation>
</comment>
<dbReference type="PANTHER" id="PTHR38686">
    <property type="entry name" value="APOLIPOPROTEIN N-ACYLTRANSFERASE"/>
    <property type="match status" value="1"/>
</dbReference>
<keyword evidence="5 9" id="KW-0812">Transmembrane</keyword>
<gene>
    <name evidence="9" type="primary">lnt</name>
    <name evidence="11" type="ORF">SAMN05421757_101434</name>
</gene>
<dbReference type="PROSITE" id="PS50263">
    <property type="entry name" value="CN_HYDROLASE"/>
    <property type="match status" value="1"/>
</dbReference>
<evidence type="ECO:0000256" key="5">
    <source>
        <dbReference type="ARBA" id="ARBA00022692"/>
    </source>
</evidence>
<dbReference type="SUPFAM" id="SSF56317">
    <property type="entry name" value="Carbon-nitrogen hydrolase"/>
    <property type="match status" value="1"/>
</dbReference>
<feature type="transmembrane region" description="Helical" evidence="9">
    <location>
        <begin position="487"/>
        <end position="504"/>
    </location>
</feature>
<dbReference type="InterPro" id="IPR003010">
    <property type="entry name" value="C-N_Hydrolase"/>
</dbReference>
<feature type="transmembrane region" description="Helical" evidence="9">
    <location>
        <begin position="164"/>
        <end position="186"/>
    </location>
</feature>
<evidence type="ECO:0000313" key="11">
    <source>
        <dbReference type="EMBL" id="SNS22695.1"/>
    </source>
</evidence>
<proteinExistence type="inferred from homology"/>
<evidence type="ECO:0000256" key="4">
    <source>
        <dbReference type="ARBA" id="ARBA00022679"/>
    </source>
</evidence>
<accession>A0A239CR89</accession>
<dbReference type="GO" id="GO:0005886">
    <property type="term" value="C:plasma membrane"/>
    <property type="evidence" value="ECO:0007669"/>
    <property type="project" value="UniProtKB-SubCell"/>
</dbReference>
<dbReference type="AlphaFoldDB" id="A0A239CR89"/>
<evidence type="ECO:0000256" key="8">
    <source>
        <dbReference type="ARBA" id="ARBA00023315"/>
    </source>
</evidence>
<keyword evidence="12" id="KW-1185">Reference proteome</keyword>
<evidence type="ECO:0000256" key="6">
    <source>
        <dbReference type="ARBA" id="ARBA00022989"/>
    </source>
</evidence>
<sequence length="510" mass="54370">MAAAITRAVENRRSGIALCLGLGALAAVGQAPLGWAWVSLAAFAVSLWLLSVPSRWRVAAWRGWALGTGYFAASLFWIVEPFLVDVARHGWMAPFALFFMAGGLALFWALAFGLAARLGAGQRGRAAWAVLALTAAEFLRSVIFTGFPWALVGHIWIGWPQMQFAAIAGAHGLTLLTLVAAAMPVLFGARRALVGALAGLALVALPGVYGKLRVPTGPAELREPAATVRLVQPNAAQHLKWSPEMVPVFFERLIALTEAEPLDGAPRPDVVIWPETALPYLLHNAQSAFDRTATAAAGAMTIMGVQRQDQLGRWFNSLAVVGADGQMQALYDKHHLVPFGEYVPFSDLLGRLGIYGLAANIGGYASGPGPQILDLGPMGQVLPLICYEAIFPNDIARAPGRADWIVQITNDAWFGRVSGPYQHLALARLRAVEQGVLLVRSANTGVSAAFDPYGRTIARLPLETSGFVDLPLPAPLAPTPYARFGDLPVFAVLLVLAIVTAAVGRRRGMS</sequence>
<evidence type="ECO:0000313" key="12">
    <source>
        <dbReference type="Proteomes" id="UP000198426"/>
    </source>
</evidence>
<protein>
    <recommendedName>
        <fullName evidence="9">Apolipoprotein N-acyltransferase</fullName>
        <shortName evidence="9">ALP N-acyltransferase</shortName>
        <ecNumber evidence="9">2.3.1.269</ecNumber>
    </recommendedName>
</protein>
<dbReference type="EMBL" id="FZOY01000001">
    <property type="protein sequence ID" value="SNS22695.1"/>
    <property type="molecule type" value="Genomic_DNA"/>
</dbReference>
<evidence type="ECO:0000256" key="2">
    <source>
        <dbReference type="ARBA" id="ARBA00010065"/>
    </source>
</evidence>
<organism evidence="11 12">
    <name type="scientific">Tropicimonas sediminicola</name>
    <dbReference type="NCBI Taxonomy" id="1031541"/>
    <lineage>
        <taxon>Bacteria</taxon>
        <taxon>Pseudomonadati</taxon>
        <taxon>Pseudomonadota</taxon>
        <taxon>Alphaproteobacteria</taxon>
        <taxon>Rhodobacterales</taxon>
        <taxon>Roseobacteraceae</taxon>
        <taxon>Tropicimonas</taxon>
    </lineage>
</organism>
<dbReference type="OrthoDB" id="9804277at2"/>